<keyword evidence="2" id="KW-1185">Reference proteome</keyword>
<dbReference type="EMBL" id="JAVDQF010000001">
    <property type="protein sequence ID" value="MDR6270518.1"/>
    <property type="molecule type" value="Genomic_DNA"/>
</dbReference>
<accession>A0ABU1JDL7</accession>
<organism evidence="1 2">
    <name type="scientific">Arthrobacter russicus</name>
    <dbReference type="NCBI Taxonomy" id="172040"/>
    <lineage>
        <taxon>Bacteria</taxon>
        <taxon>Bacillati</taxon>
        <taxon>Actinomycetota</taxon>
        <taxon>Actinomycetes</taxon>
        <taxon>Micrococcales</taxon>
        <taxon>Micrococcaceae</taxon>
        <taxon>Arthrobacter</taxon>
    </lineage>
</organism>
<dbReference type="GO" id="GO:0016787">
    <property type="term" value="F:hydrolase activity"/>
    <property type="evidence" value="ECO:0007669"/>
    <property type="project" value="UniProtKB-KW"/>
</dbReference>
<keyword evidence="1" id="KW-0378">Hydrolase</keyword>
<dbReference type="InterPro" id="IPR023214">
    <property type="entry name" value="HAD_sf"/>
</dbReference>
<dbReference type="Gene3D" id="3.40.50.1000">
    <property type="entry name" value="HAD superfamily/HAD-like"/>
    <property type="match status" value="1"/>
</dbReference>
<evidence type="ECO:0000313" key="2">
    <source>
        <dbReference type="Proteomes" id="UP001185069"/>
    </source>
</evidence>
<proteinExistence type="predicted"/>
<comment type="caution">
    <text evidence="1">The sequence shown here is derived from an EMBL/GenBank/DDBJ whole genome shotgun (WGS) entry which is preliminary data.</text>
</comment>
<dbReference type="Proteomes" id="UP001185069">
    <property type="component" value="Unassembled WGS sequence"/>
</dbReference>
<gene>
    <name evidence="1" type="ORF">JOE69_002756</name>
</gene>
<protein>
    <submittedName>
        <fullName evidence="1">Hydrolase of the HAD superfamily</fullName>
    </submittedName>
</protein>
<reference evidence="1 2" key="1">
    <citation type="submission" date="2023-07" db="EMBL/GenBank/DDBJ databases">
        <title>Sequencing the genomes of 1000 actinobacteria strains.</title>
        <authorList>
            <person name="Klenk H.-P."/>
        </authorList>
    </citation>
    <scope>NUCLEOTIDE SEQUENCE [LARGE SCALE GENOMIC DNA]</scope>
    <source>
        <strain evidence="1 2">DSM 14555</strain>
    </source>
</reference>
<name>A0ABU1JDL7_9MICC</name>
<dbReference type="Pfam" id="PF00702">
    <property type="entry name" value="Hydrolase"/>
    <property type="match status" value="1"/>
</dbReference>
<dbReference type="PANTHER" id="PTHR43611">
    <property type="entry name" value="ALPHA-D-GLUCOSE 1-PHOSPHATE PHOSPHATASE"/>
    <property type="match status" value="1"/>
</dbReference>
<dbReference type="SFLD" id="SFLDS00003">
    <property type="entry name" value="Haloacid_Dehalogenase"/>
    <property type="match status" value="1"/>
</dbReference>
<dbReference type="SFLD" id="SFLDG01129">
    <property type="entry name" value="C1.5:_HAD__Beta-PGM__Phosphata"/>
    <property type="match status" value="1"/>
</dbReference>
<dbReference type="RefSeq" id="WP_309799649.1">
    <property type="nucleotide sequence ID" value="NZ_BAAAHY010000007.1"/>
</dbReference>
<dbReference type="PANTHER" id="PTHR43611:SF3">
    <property type="entry name" value="FLAVIN MONONUCLEOTIDE HYDROLASE 1, CHLOROPLATIC"/>
    <property type="match status" value="1"/>
</dbReference>
<sequence>MRVVVLDLDGVIRHFDSLEIDAVIEAELGLPERTLWRLVMESPDLDRAVTGGPNRREWEDRIEAELRSLAMTGADVGRSFQRWRANIGKADPGMVELIEQWHSRDIPVFIFTNGTDRVPAELEQLGVAELFHGVLNSYEYGVRKPAAEAYRMAHAEIEAVLGRAVRPHEVYFTDDKAKNVQAARSYGWRAEVFESAAAIREI</sequence>
<dbReference type="SUPFAM" id="SSF56784">
    <property type="entry name" value="HAD-like"/>
    <property type="match status" value="1"/>
</dbReference>
<dbReference type="InterPro" id="IPR036412">
    <property type="entry name" value="HAD-like_sf"/>
</dbReference>
<evidence type="ECO:0000313" key="1">
    <source>
        <dbReference type="EMBL" id="MDR6270518.1"/>
    </source>
</evidence>